<evidence type="ECO:0000313" key="2">
    <source>
        <dbReference type="Proteomes" id="UP000199542"/>
    </source>
</evidence>
<dbReference type="GO" id="GO:0046917">
    <property type="term" value="F:triphosphoribosyl-dephospho-CoA synthase activity"/>
    <property type="evidence" value="ECO:0007669"/>
    <property type="project" value="InterPro"/>
</dbReference>
<sequence>MTLTRQEIMAAYLDACRAEIDALKPGNVHRFADGHRMTADQFLQSAAVSSLSVTEPLASVGQRVLRAVTTTRESVGTNTNLGILLLCAPLAKAAESTSWDFRKDLAQTLDEMDAGDARDVFAAIRLTNPGGLGSAEEHDVRDEPTVSLVKAMAMAADRDMIARQYTNGFEDIFNGGLSAWREAADRGEEDMWPTIFVYLYFLSSFPDSHIGRKHGTDLSAEIAKEADAIRRLVMDEKRLPSREEILLDFDRRLKDRDINPGTSADLTVATLFVCNMKFDLHNRSLDV</sequence>
<dbReference type="Proteomes" id="UP000199542">
    <property type="component" value="Unassembled WGS sequence"/>
</dbReference>
<protein>
    <submittedName>
        <fullName evidence="1">Triphosphoribosyl-dephospho-CoA synthase</fullName>
    </submittedName>
</protein>
<dbReference type="PANTHER" id="PTHR42280:SF1">
    <property type="entry name" value="CITG FAMILY PROTEIN"/>
    <property type="match status" value="1"/>
</dbReference>
<gene>
    <name evidence="1" type="ORF">SAMN02927900_04956</name>
</gene>
<name>A0A1G4TCI7_9HYPH</name>
<dbReference type="RefSeq" id="WP_092587414.1">
    <property type="nucleotide sequence ID" value="NZ_FMTM01000009.1"/>
</dbReference>
<dbReference type="EMBL" id="FMTM01000009">
    <property type="protein sequence ID" value="SCW79153.1"/>
    <property type="molecule type" value="Genomic_DNA"/>
</dbReference>
<reference evidence="1 2" key="1">
    <citation type="submission" date="2016-10" db="EMBL/GenBank/DDBJ databases">
        <authorList>
            <person name="de Groot N.N."/>
        </authorList>
    </citation>
    <scope>NUCLEOTIDE SEQUENCE [LARGE SCALE GENOMIC DNA]</scope>
    <source>
        <strain evidence="1 2">CGMCC 1.3401</strain>
    </source>
</reference>
<dbReference type="Gene3D" id="1.10.4200.10">
    <property type="entry name" value="Triphosphoribosyl-dephospho-CoA protein"/>
    <property type="match status" value="1"/>
</dbReference>
<dbReference type="AlphaFoldDB" id="A0A1G4TCI7"/>
<organism evidence="1 2">
    <name type="scientific">Rhizobium mongolense subsp. loessense</name>
    <dbReference type="NCBI Taxonomy" id="158890"/>
    <lineage>
        <taxon>Bacteria</taxon>
        <taxon>Pseudomonadati</taxon>
        <taxon>Pseudomonadota</taxon>
        <taxon>Alphaproteobacteria</taxon>
        <taxon>Hyphomicrobiales</taxon>
        <taxon>Rhizobiaceae</taxon>
        <taxon>Rhizobium/Agrobacterium group</taxon>
        <taxon>Rhizobium</taxon>
    </lineage>
</organism>
<dbReference type="InterPro" id="IPR002736">
    <property type="entry name" value="CitG"/>
</dbReference>
<dbReference type="Pfam" id="PF01874">
    <property type="entry name" value="CitG"/>
    <property type="match status" value="1"/>
</dbReference>
<dbReference type="GO" id="GO:0005524">
    <property type="term" value="F:ATP binding"/>
    <property type="evidence" value="ECO:0007669"/>
    <property type="project" value="InterPro"/>
</dbReference>
<proteinExistence type="predicted"/>
<dbReference type="PANTHER" id="PTHR42280">
    <property type="entry name" value="CITG FAMILY PROTEIN"/>
    <property type="match status" value="1"/>
</dbReference>
<accession>A0A1G4TCI7</accession>
<evidence type="ECO:0000313" key="1">
    <source>
        <dbReference type="EMBL" id="SCW79153.1"/>
    </source>
</evidence>